<feature type="compositionally biased region" description="Low complexity" evidence="1">
    <location>
        <begin position="15"/>
        <end position="37"/>
    </location>
</feature>
<evidence type="ECO:0000313" key="4">
    <source>
        <dbReference type="Proteomes" id="UP000626109"/>
    </source>
</evidence>
<feature type="region of interest" description="Disordered" evidence="1">
    <location>
        <begin position="1"/>
        <end position="42"/>
    </location>
</feature>
<name>A0A813JTD6_POLGL</name>
<protein>
    <recommendedName>
        <fullName evidence="2">PARP catalytic domain-containing protein</fullName>
    </recommendedName>
</protein>
<reference evidence="3" key="1">
    <citation type="submission" date="2021-02" db="EMBL/GenBank/DDBJ databases">
        <authorList>
            <person name="Dougan E. K."/>
            <person name="Rhodes N."/>
            <person name="Thang M."/>
            <person name="Chan C."/>
        </authorList>
    </citation>
    <scope>NUCLEOTIDE SEQUENCE</scope>
</reference>
<gene>
    <name evidence="3" type="ORF">PGLA2088_LOCUS24044</name>
</gene>
<evidence type="ECO:0000256" key="1">
    <source>
        <dbReference type="SAM" id="MobiDB-lite"/>
    </source>
</evidence>
<dbReference type="GO" id="GO:0003950">
    <property type="term" value="F:NAD+ poly-ADP-ribosyltransferase activity"/>
    <property type="evidence" value="ECO:0007669"/>
    <property type="project" value="InterPro"/>
</dbReference>
<dbReference type="Pfam" id="PF00644">
    <property type="entry name" value="PARP"/>
    <property type="match status" value="1"/>
</dbReference>
<comment type="caution">
    <text evidence="3">The sequence shown here is derived from an EMBL/GenBank/DDBJ whole genome shotgun (WGS) entry which is preliminary data.</text>
</comment>
<proteinExistence type="predicted"/>
<dbReference type="InterPro" id="IPR012317">
    <property type="entry name" value="Poly(ADP-ribose)pol_cat_dom"/>
</dbReference>
<dbReference type="EMBL" id="CAJNNW010026343">
    <property type="protein sequence ID" value="CAE8684654.1"/>
    <property type="molecule type" value="Genomic_DNA"/>
</dbReference>
<dbReference type="SUPFAM" id="SSF56399">
    <property type="entry name" value="ADP-ribosylation"/>
    <property type="match status" value="1"/>
</dbReference>
<evidence type="ECO:0000259" key="2">
    <source>
        <dbReference type="Pfam" id="PF00644"/>
    </source>
</evidence>
<evidence type="ECO:0000313" key="3">
    <source>
        <dbReference type="EMBL" id="CAE8684654.1"/>
    </source>
</evidence>
<dbReference type="Gene3D" id="3.90.228.10">
    <property type="match status" value="1"/>
</dbReference>
<feature type="domain" description="PARP catalytic" evidence="2">
    <location>
        <begin position="44"/>
        <end position="153"/>
    </location>
</feature>
<sequence>MQRWSGQWVKAGRKNNNNNNNTNHNNNNNNNNNNSSNGQVPLDSDQYKAVTEYFLQTLGASNVHIHGVARVNAGGFANFRSGTQQRVMFHGCKTTGNEDAILKDGFQVNACISGGANYGTWFAFNSAYSDSGFAFNDSFGVRHLFVCLVSNASMRMENATMRVLVALKAIFI</sequence>
<dbReference type="Proteomes" id="UP000626109">
    <property type="component" value="Unassembled WGS sequence"/>
</dbReference>
<organism evidence="3 4">
    <name type="scientific">Polarella glacialis</name>
    <name type="common">Dinoflagellate</name>
    <dbReference type="NCBI Taxonomy" id="89957"/>
    <lineage>
        <taxon>Eukaryota</taxon>
        <taxon>Sar</taxon>
        <taxon>Alveolata</taxon>
        <taxon>Dinophyceae</taxon>
        <taxon>Suessiales</taxon>
        <taxon>Suessiaceae</taxon>
        <taxon>Polarella</taxon>
    </lineage>
</organism>
<dbReference type="AlphaFoldDB" id="A0A813JTD6"/>
<accession>A0A813JTD6</accession>